<dbReference type="CDD" id="cd01138">
    <property type="entry name" value="FeuA"/>
    <property type="match status" value="1"/>
</dbReference>
<dbReference type="InterPro" id="IPR002491">
    <property type="entry name" value="ABC_transptr_periplasmic_BD"/>
</dbReference>
<evidence type="ECO:0000256" key="1">
    <source>
        <dbReference type="ARBA" id="ARBA00004196"/>
    </source>
</evidence>
<reference evidence="7" key="2">
    <citation type="submission" date="2020-09" db="EMBL/GenBank/DDBJ databases">
        <authorList>
            <person name="Sun Q."/>
            <person name="Zhou Y."/>
        </authorList>
    </citation>
    <scope>NUCLEOTIDE SEQUENCE</scope>
    <source>
        <strain evidence="7">CGMCC 1.15371</strain>
    </source>
</reference>
<dbReference type="Gene3D" id="3.40.50.1980">
    <property type="entry name" value="Nitrogenase molybdenum iron protein domain"/>
    <property type="match status" value="2"/>
</dbReference>
<dbReference type="Proteomes" id="UP000628775">
    <property type="component" value="Unassembled WGS sequence"/>
</dbReference>
<dbReference type="PROSITE" id="PS51257">
    <property type="entry name" value="PROKAR_LIPOPROTEIN"/>
    <property type="match status" value="1"/>
</dbReference>
<dbReference type="Pfam" id="PF01497">
    <property type="entry name" value="Peripla_BP_2"/>
    <property type="match status" value="1"/>
</dbReference>
<evidence type="ECO:0000259" key="6">
    <source>
        <dbReference type="PROSITE" id="PS50983"/>
    </source>
</evidence>
<evidence type="ECO:0000256" key="3">
    <source>
        <dbReference type="ARBA" id="ARBA00022448"/>
    </source>
</evidence>
<reference evidence="7" key="1">
    <citation type="journal article" date="2014" name="Int. J. Syst. Evol. Microbiol.">
        <title>Complete genome sequence of Corynebacterium casei LMG S-19264T (=DSM 44701T), isolated from a smear-ripened cheese.</title>
        <authorList>
            <consortium name="US DOE Joint Genome Institute (JGI-PGF)"/>
            <person name="Walter F."/>
            <person name="Albersmeier A."/>
            <person name="Kalinowski J."/>
            <person name="Ruckert C."/>
        </authorList>
    </citation>
    <scope>NUCLEOTIDE SEQUENCE</scope>
    <source>
        <strain evidence="7">CGMCC 1.15371</strain>
    </source>
</reference>
<name>A0A8J2VJK8_9BACL</name>
<evidence type="ECO:0000313" key="7">
    <source>
        <dbReference type="EMBL" id="GGE26759.1"/>
    </source>
</evidence>
<comment type="caution">
    <text evidence="7">The sequence shown here is derived from an EMBL/GenBank/DDBJ whole genome shotgun (WGS) entry which is preliminary data.</text>
</comment>
<dbReference type="PROSITE" id="PS50983">
    <property type="entry name" value="FE_B12_PBP"/>
    <property type="match status" value="1"/>
</dbReference>
<organism evidence="7 8">
    <name type="scientific">Pullulanibacillus camelliae</name>
    <dbReference type="NCBI Taxonomy" id="1707096"/>
    <lineage>
        <taxon>Bacteria</taxon>
        <taxon>Bacillati</taxon>
        <taxon>Bacillota</taxon>
        <taxon>Bacilli</taxon>
        <taxon>Bacillales</taxon>
        <taxon>Sporolactobacillaceae</taxon>
        <taxon>Pullulanibacillus</taxon>
    </lineage>
</organism>
<feature type="signal peptide" evidence="5">
    <location>
        <begin position="1"/>
        <end position="27"/>
    </location>
</feature>
<evidence type="ECO:0000256" key="4">
    <source>
        <dbReference type="ARBA" id="ARBA00022729"/>
    </source>
</evidence>
<comment type="similarity">
    <text evidence="2">Belongs to the bacterial solute-binding protein 8 family.</text>
</comment>
<accession>A0A8J2VJK8</accession>
<evidence type="ECO:0000256" key="5">
    <source>
        <dbReference type="SAM" id="SignalP"/>
    </source>
</evidence>
<evidence type="ECO:0000313" key="8">
    <source>
        <dbReference type="Proteomes" id="UP000628775"/>
    </source>
</evidence>
<evidence type="ECO:0000256" key="2">
    <source>
        <dbReference type="ARBA" id="ARBA00008814"/>
    </source>
</evidence>
<comment type="subcellular location">
    <subcellularLocation>
        <location evidence="1">Cell envelope</location>
    </subcellularLocation>
</comment>
<dbReference type="GO" id="GO:1901678">
    <property type="term" value="P:iron coordination entity transport"/>
    <property type="evidence" value="ECO:0007669"/>
    <property type="project" value="UniProtKB-ARBA"/>
</dbReference>
<keyword evidence="3" id="KW-0813">Transport</keyword>
<dbReference type="AlphaFoldDB" id="A0A8J2VJK8"/>
<keyword evidence="8" id="KW-1185">Reference proteome</keyword>
<dbReference type="EMBL" id="BMIR01000001">
    <property type="protein sequence ID" value="GGE26759.1"/>
    <property type="molecule type" value="Genomic_DNA"/>
</dbReference>
<feature type="domain" description="Fe/B12 periplasmic-binding" evidence="6">
    <location>
        <begin position="61"/>
        <end position="317"/>
    </location>
</feature>
<gene>
    <name evidence="7" type="primary">fhuD</name>
    <name evidence="7" type="ORF">GCM10011391_01360</name>
</gene>
<protein>
    <submittedName>
        <fullName evidence="7">Iron(3+)-hydroxamate-binding protein FhuD</fullName>
    </submittedName>
</protein>
<dbReference type="GO" id="GO:0030288">
    <property type="term" value="C:outer membrane-bounded periplasmic space"/>
    <property type="evidence" value="ECO:0007669"/>
    <property type="project" value="TreeGrafter"/>
</dbReference>
<proteinExistence type="inferred from homology"/>
<dbReference type="SUPFAM" id="SSF53807">
    <property type="entry name" value="Helical backbone' metal receptor"/>
    <property type="match status" value="1"/>
</dbReference>
<keyword evidence="4 5" id="KW-0732">Signal</keyword>
<dbReference type="InterPro" id="IPR051313">
    <property type="entry name" value="Bact_iron-sidero_bind"/>
</dbReference>
<feature type="chain" id="PRO_5035194186" evidence="5">
    <location>
        <begin position="28"/>
        <end position="317"/>
    </location>
</feature>
<dbReference type="RefSeq" id="WP_229672146.1">
    <property type="nucleotide sequence ID" value="NZ_BMIR01000001.1"/>
</dbReference>
<dbReference type="PANTHER" id="PTHR30532">
    <property type="entry name" value="IRON III DICITRATE-BINDING PERIPLASMIC PROTEIN"/>
    <property type="match status" value="1"/>
</dbReference>
<dbReference type="PANTHER" id="PTHR30532:SF26">
    <property type="entry name" value="IRON(3+)-HYDROXAMATE-BINDING PROTEIN FHUD"/>
    <property type="match status" value="1"/>
</dbReference>
<sequence length="317" mass="34971">MKASCKYVLPLCLVVLMLALAACGANASNDTAGTAKKEGKKATITYKASNGTVKIPAYPKRIVVTEPDYVGDFLQLGIKPVGVTAATFKNPYFKGKLDGIESIGQTPNTEKILSLNPDLIIALDTDQNVKKYEKIAPTIAIPFGKMPIREELRTFAKLTGREKQANQWIAEWDKKIAKDKPIVQKHLNGKTVSIIQPYAKGMYIFGDNYGRGGDILYRELGLQAPAEAQKNVIDDGPGFASISLEKLPQYAGDYIFTAPWAGDNADPDKIYKSDIWQSLPAVKNQRVFHVDPVSSYFTDPVSLEQQLKFIMNKLTNH</sequence>